<dbReference type="RefSeq" id="WP_369148388.1">
    <property type="nucleotide sequence ID" value="NZ_CP163444.1"/>
</dbReference>
<feature type="chain" id="PRO_5044228928" evidence="1">
    <location>
        <begin position="28"/>
        <end position="138"/>
    </location>
</feature>
<feature type="signal peptide" evidence="1">
    <location>
        <begin position="1"/>
        <end position="27"/>
    </location>
</feature>
<sequence length="138" mass="14052">MRTRLAVALGSATLTSGALLAAPPATAADYPVSTFDVTYGQTYTRGTITWYGRSVVVAGEHKSVDVNSCRGTTAFTLDSSNNQMGVGLSGSVCGASDTFSILVPADAPGGAAVVRVCLDNGSDGAGIVYLKCVRYGHP</sequence>
<name>A0AB39T5Z8_9ACTN</name>
<reference evidence="2" key="1">
    <citation type="submission" date="2024-07" db="EMBL/GenBank/DDBJ databases">
        <authorList>
            <person name="Yu S.T."/>
        </authorList>
    </citation>
    <scope>NUCLEOTIDE SEQUENCE</scope>
    <source>
        <strain evidence="2">R44</strain>
    </source>
</reference>
<accession>A0AB39T5Z8</accession>
<protein>
    <submittedName>
        <fullName evidence="2">Uncharacterized protein</fullName>
    </submittedName>
</protein>
<dbReference type="EMBL" id="CP163444">
    <property type="protein sequence ID" value="XDQ75852.1"/>
    <property type="molecule type" value="Genomic_DNA"/>
</dbReference>
<keyword evidence="1" id="KW-0732">Signal</keyword>
<evidence type="ECO:0000256" key="1">
    <source>
        <dbReference type="SAM" id="SignalP"/>
    </source>
</evidence>
<proteinExistence type="predicted"/>
<evidence type="ECO:0000313" key="2">
    <source>
        <dbReference type="EMBL" id="XDQ75852.1"/>
    </source>
</evidence>
<dbReference type="AlphaFoldDB" id="A0AB39T5Z8"/>
<gene>
    <name evidence="2" type="ORF">AB5J54_37375</name>
</gene>
<organism evidence="2">
    <name type="scientific">Streptomyces sp. R44</name>
    <dbReference type="NCBI Taxonomy" id="3238633"/>
    <lineage>
        <taxon>Bacteria</taxon>
        <taxon>Bacillati</taxon>
        <taxon>Actinomycetota</taxon>
        <taxon>Actinomycetes</taxon>
        <taxon>Kitasatosporales</taxon>
        <taxon>Streptomycetaceae</taxon>
        <taxon>Streptomyces</taxon>
    </lineage>
</organism>